<comment type="caution">
    <text evidence="2">The sequence shown here is derived from an EMBL/GenBank/DDBJ whole genome shotgun (WGS) entry which is preliminary data.</text>
</comment>
<dbReference type="RefSeq" id="WP_272747996.1">
    <property type="nucleotide sequence ID" value="NZ_JAQQKX010000006.1"/>
</dbReference>
<keyword evidence="1" id="KW-0732">Signal</keyword>
<keyword evidence="3" id="KW-1185">Reference proteome</keyword>
<feature type="signal peptide" evidence="1">
    <location>
        <begin position="1"/>
        <end position="18"/>
    </location>
</feature>
<sequence>MKPLAIVTVIAAGTGAMAQVTVRARPDVKPTDRPEMMPRDDAVIKPAFCMTPNDFQGVLFVKSNTVVVLATPAGGIKTPDAGLKFAFSKDGSCDGLMSAGEVSLQYMNGQQMCPGKEAVLLYGEPGMATKTCRVTLKGLYSTDKVGVMPLDS</sequence>
<dbReference type="EMBL" id="JAQQKX010000006">
    <property type="protein sequence ID" value="MDC7683531.1"/>
    <property type="molecule type" value="Genomic_DNA"/>
</dbReference>
<gene>
    <name evidence="2" type="ORF">PQU92_09605</name>
</gene>
<reference evidence="2 3" key="1">
    <citation type="submission" date="2023-01" db="EMBL/GenBank/DDBJ databases">
        <title>Novel species of the genus Asticcacaulis isolated from rivers.</title>
        <authorList>
            <person name="Lu H."/>
        </authorList>
    </citation>
    <scope>NUCLEOTIDE SEQUENCE [LARGE SCALE GENOMIC DNA]</scope>
    <source>
        <strain evidence="2 3">BYS171W</strain>
    </source>
</reference>
<proteinExistence type="predicted"/>
<organism evidence="2 3">
    <name type="scientific">Asticcacaulis aquaticus</name>
    <dbReference type="NCBI Taxonomy" id="2984212"/>
    <lineage>
        <taxon>Bacteria</taxon>
        <taxon>Pseudomonadati</taxon>
        <taxon>Pseudomonadota</taxon>
        <taxon>Alphaproteobacteria</taxon>
        <taxon>Caulobacterales</taxon>
        <taxon>Caulobacteraceae</taxon>
        <taxon>Asticcacaulis</taxon>
    </lineage>
</organism>
<evidence type="ECO:0000313" key="3">
    <source>
        <dbReference type="Proteomes" id="UP001214854"/>
    </source>
</evidence>
<evidence type="ECO:0000313" key="2">
    <source>
        <dbReference type="EMBL" id="MDC7683531.1"/>
    </source>
</evidence>
<protein>
    <submittedName>
        <fullName evidence="2">Uncharacterized protein</fullName>
    </submittedName>
</protein>
<feature type="chain" id="PRO_5045489374" evidence="1">
    <location>
        <begin position="19"/>
        <end position="152"/>
    </location>
</feature>
<name>A0ABT5HTY0_9CAUL</name>
<dbReference type="Proteomes" id="UP001214854">
    <property type="component" value="Unassembled WGS sequence"/>
</dbReference>
<evidence type="ECO:0000256" key="1">
    <source>
        <dbReference type="SAM" id="SignalP"/>
    </source>
</evidence>
<accession>A0ABT5HTY0</accession>